<protein>
    <submittedName>
        <fullName evidence="7">Sugar ABC transporter ATP-binding protein</fullName>
    </submittedName>
</protein>
<dbReference type="Proteomes" id="UP001600424">
    <property type="component" value="Unassembled WGS sequence"/>
</dbReference>
<dbReference type="CDD" id="cd03215">
    <property type="entry name" value="ABC_Carb_Monos_II"/>
    <property type="match status" value="1"/>
</dbReference>
<dbReference type="SMART" id="SM00382">
    <property type="entry name" value="AAA"/>
    <property type="match status" value="2"/>
</dbReference>
<evidence type="ECO:0000259" key="6">
    <source>
        <dbReference type="PROSITE" id="PS50893"/>
    </source>
</evidence>
<keyword evidence="4 7" id="KW-0067">ATP-binding</keyword>
<dbReference type="PROSITE" id="PS00211">
    <property type="entry name" value="ABC_TRANSPORTER_1"/>
    <property type="match status" value="1"/>
</dbReference>
<dbReference type="InterPro" id="IPR027417">
    <property type="entry name" value="P-loop_NTPase"/>
</dbReference>
<dbReference type="InterPro" id="IPR050107">
    <property type="entry name" value="ABC_carbohydrate_import_ATPase"/>
</dbReference>
<feature type="compositionally biased region" description="Low complexity" evidence="5">
    <location>
        <begin position="529"/>
        <end position="542"/>
    </location>
</feature>
<feature type="compositionally biased region" description="Low complexity" evidence="5">
    <location>
        <begin position="566"/>
        <end position="575"/>
    </location>
</feature>
<feature type="compositionally biased region" description="Low complexity" evidence="5">
    <location>
        <begin position="12"/>
        <end position="24"/>
    </location>
</feature>
<keyword evidence="1" id="KW-0813">Transport</keyword>
<dbReference type="GO" id="GO:0005524">
    <property type="term" value="F:ATP binding"/>
    <property type="evidence" value="ECO:0007669"/>
    <property type="project" value="UniProtKB-KW"/>
</dbReference>
<sequence length="608" mass="63332">MAPPEAAPPEAAPTATSGSAPSAAPTVLEARGVGKRFPGVVALDDVSFTLRAGETHALVGENGAGKSTLIKVLTGVHHPDSGELLLSGKPVRFARPSEAQTAGISTIYQEVNLVPLMSVARNIFLGREPKNRFGLIDFPRMHAEAASLLGGFGVTVDPRRPLGTLGIGTQQMVALARAVSVQAHVVVMDEPTSSLEPREVDTLFRVIEDLRRRNIAVVYVSHRMDELYRICDRVTVLRDGRHIHTGPLAGLDRMGLVSMMLGREISEVRRHGMTSFGTEGHDVAREPVLTATGLVRRHQLDDVSLELYPGEVLGLGGLLGSGRTETAKALAGALSLDAGEVRVAGAPLGRSSSAGAIRAGISLLPEDRKAEGIVPGLSVRENIVLAALPRLSRAGIVSRARQDRVVDIFMKRLSIKASSPEQKVGELSGGNQQKVLLARWLCLEPKVLLLDEPTRGIDVGAKAEVQALIDELAQEGLAVLLVSSDIEELVEGADRIVVLRSGATAGELVGENVSEDALLAALADHTAPADAATPHGTAPHAADTGTAAPGAVPLNKPKASGPSPDPVATTLGAVPPTTPAGPGAPPDAAPATRSARQAPASAAEEDPR</sequence>
<comment type="caution">
    <text evidence="7">The sequence shown here is derived from an EMBL/GenBank/DDBJ whole genome shotgun (WGS) entry which is preliminary data.</text>
</comment>
<organism evidence="7 8">
    <name type="scientific">Streptomyces wedmorensis</name>
    <dbReference type="NCBI Taxonomy" id="43759"/>
    <lineage>
        <taxon>Bacteria</taxon>
        <taxon>Bacillati</taxon>
        <taxon>Actinomycetota</taxon>
        <taxon>Actinomycetes</taxon>
        <taxon>Kitasatosporales</taxon>
        <taxon>Streptomycetaceae</taxon>
        <taxon>Streptomyces</taxon>
    </lineage>
</organism>
<evidence type="ECO:0000256" key="4">
    <source>
        <dbReference type="ARBA" id="ARBA00022840"/>
    </source>
</evidence>
<dbReference type="InterPro" id="IPR003439">
    <property type="entry name" value="ABC_transporter-like_ATP-bd"/>
</dbReference>
<evidence type="ECO:0000256" key="5">
    <source>
        <dbReference type="SAM" id="MobiDB-lite"/>
    </source>
</evidence>
<feature type="region of interest" description="Disordered" evidence="5">
    <location>
        <begin position="529"/>
        <end position="608"/>
    </location>
</feature>
<feature type="region of interest" description="Disordered" evidence="5">
    <location>
        <begin position="1"/>
        <end position="24"/>
    </location>
</feature>
<evidence type="ECO:0000256" key="2">
    <source>
        <dbReference type="ARBA" id="ARBA00022737"/>
    </source>
</evidence>
<evidence type="ECO:0000313" key="7">
    <source>
        <dbReference type="EMBL" id="MFE5985244.1"/>
    </source>
</evidence>
<name>A0ABW6J6P8_STRWE</name>
<feature type="compositionally biased region" description="Pro residues" evidence="5">
    <location>
        <begin position="576"/>
        <end position="588"/>
    </location>
</feature>
<dbReference type="Pfam" id="PF00005">
    <property type="entry name" value="ABC_tran"/>
    <property type="match status" value="2"/>
</dbReference>
<evidence type="ECO:0000256" key="3">
    <source>
        <dbReference type="ARBA" id="ARBA00022741"/>
    </source>
</evidence>
<dbReference type="RefSeq" id="WP_386256410.1">
    <property type="nucleotide sequence ID" value="NZ_JBHTRV010000046.1"/>
</dbReference>
<feature type="domain" description="ABC transporter" evidence="6">
    <location>
        <begin position="28"/>
        <end position="264"/>
    </location>
</feature>
<gene>
    <name evidence="7" type="ORF">ACFQ63_36790</name>
</gene>
<feature type="domain" description="ABC transporter" evidence="6">
    <location>
        <begin position="283"/>
        <end position="526"/>
    </location>
</feature>
<feature type="compositionally biased region" description="Pro residues" evidence="5">
    <location>
        <begin position="1"/>
        <end position="11"/>
    </location>
</feature>
<dbReference type="SUPFAM" id="SSF52540">
    <property type="entry name" value="P-loop containing nucleoside triphosphate hydrolases"/>
    <property type="match status" value="2"/>
</dbReference>
<keyword evidence="2" id="KW-0677">Repeat</keyword>
<dbReference type="PROSITE" id="PS50893">
    <property type="entry name" value="ABC_TRANSPORTER_2"/>
    <property type="match status" value="2"/>
</dbReference>
<dbReference type="InterPro" id="IPR003593">
    <property type="entry name" value="AAA+_ATPase"/>
</dbReference>
<evidence type="ECO:0000313" key="8">
    <source>
        <dbReference type="Proteomes" id="UP001600424"/>
    </source>
</evidence>
<dbReference type="InterPro" id="IPR017871">
    <property type="entry name" value="ABC_transporter-like_CS"/>
</dbReference>
<accession>A0ABW6J6P8</accession>
<dbReference type="Gene3D" id="3.40.50.300">
    <property type="entry name" value="P-loop containing nucleotide triphosphate hydrolases"/>
    <property type="match status" value="2"/>
</dbReference>
<proteinExistence type="predicted"/>
<dbReference type="PANTHER" id="PTHR43790:SF9">
    <property type="entry name" value="GALACTOFURANOSE TRANSPORTER ATP-BINDING PROTEIN YTFR"/>
    <property type="match status" value="1"/>
</dbReference>
<dbReference type="EMBL" id="JBHTRV010000046">
    <property type="protein sequence ID" value="MFE5985244.1"/>
    <property type="molecule type" value="Genomic_DNA"/>
</dbReference>
<keyword evidence="3" id="KW-0547">Nucleotide-binding</keyword>
<keyword evidence="8" id="KW-1185">Reference proteome</keyword>
<dbReference type="CDD" id="cd03216">
    <property type="entry name" value="ABC_Carb_Monos_I"/>
    <property type="match status" value="1"/>
</dbReference>
<dbReference type="PANTHER" id="PTHR43790">
    <property type="entry name" value="CARBOHYDRATE TRANSPORT ATP-BINDING PROTEIN MG119-RELATED"/>
    <property type="match status" value="1"/>
</dbReference>
<reference evidence="7 8" key="1">
    <citation type="submission" date="2024-09" db="EMBL/GenBank/DDBJ databases">
        <title>The Natural Products Discovery Center: Release of the First 8490 Sequenced Strains for Exploring Actinobacteria Biosynthetic Diversity.</title>
        <authorList>
            <person name="Kalkreuter E."/>
            <person name="Kautsar S.A."/>
            <person name="Yang D."/>
            <person name="Bader C.D."/>
            <person name="Teijaro C.N."/>
            <person name="Fluegel L."/>
            <person name="Davis C.M."/>
            <person name="Simpson J.R."/>
            <person name="Lauterbach L."/>
            <person name="Steele A.D."/>
            <person name="Gui C."/>
            <person name="Meng S."/>
            <person name="Li G."/>
            <person name="Viehrig K."/>
            <person name="Ye F."/>
            <person name="Su P."/>
            <person name="Kiefer A.F."/>
            <person name="Nichols A."/>
            <person name="Cepeda A.J."/>
            <person name="Yan W."/>
            <person name="Fan B."/>
            <person name="Jiang Y."/>
            <person name="Adhikari A."/>
            <person name="Zheng C.-J."/>
            <person name="Schuster L."/>
            <person name="Cowan T.M."/>
            <person name="Smanski M.J."/>
            <person name="Chevrette M.G."/>
            <person name="De Carvalho L.P.S."/>
            <person name="Shen B."/>
        </authorList>
    </citation>
    <scope>NUCLEOTIDE SEQUENCE [LARGE SCALE GENOMIC DNA]</scope>
    <source>
        <strain evidence="7 8">NPDC056472</strain>
    </source>
</reference>
<evidence type="ECO:0000256" key="1">
    <source>
        <dbReference type="ARBA" id="ARBA00022448"/>
    </source>
</evidence>